<comment type="domain">
    <text evidence="3">The QLQ domain and WRC domain may be involved in protein-protein interaction and DNA-binding, respectively.</text>
</comment>
<dbReference type="GO" id="GO:0005524">
    <property type="term" value="F:ATP binding"/>
    <property type="evidence" value="ECO:0007669"/>
    <property type="project" value="UniProtKB-UniRule"/>
</dbReference>
<reference evidence="6 7" key="1">
    <citation type="submission" date="2022-01" db="EMBL/GenBank/DDBJ databases">
        <authorList>
            <person name="Xiong W."/>
            <person name="Schranz E."/>
        </authorList>
    </citation>
    <scope>NUCLEOTIDE SEQUENCE [LARGE SCALE GENOMIC DNA]</scope>
</reference>
<dbReference type="GO" id="GO:0032502">
    <property type="term" value="P:developmental process"/>
    <property type="evidence" value="ECO:0007669"/>
    <property type="project" value="InterPro"/>
</dbReference>
<protein>
    <recommendedName>
        <fullName evidence="3">Growth-regulating factor</fullName>
    </recommendedName>
</protein>
<keyword evidence="3" id="KW-0804">Transcription</keyword>
<dbReference type="GO" id="GO:0005634">
    <property type="term" value="C:nucleus"/>
    <property type="evidence" value="ECO:0007669"/>
    <property type="project" value="UniProtKB-SubCell"/>
</dbReference>
<feature type="domain" description="WRC" evidence="5">
    <location>
        <begin position="151"/>
        <end position="195"/>
    </location>
</feature>
<dbReference type="EMBL" id="CAKMRJ010004991">
    <property type="protein sequence ID" value="CAH1439539.1"/>
    <property type="molecule type" value="Genomic_DNA"/>
</dbReference>
<dbReference type="InterPro" id="IPR014977">
    <property type="entry name" value="WRC_dom"/>
</dbReference>
<comment type="subcellular location">
    <subcellularLocation>
        <location evidence="3">Nucleus</location>
    </subcellularLocation>
</comment>
<comment type="caution">
    <text evidence="2">Lacks conserved residue(s) required for the propagation of feature annotation.</text>
</comment>
<comment type="similarity">
    <text evidence="3">Belongs to the GRF family.</text>
</comment>
<feature type="compositionally biased region" description="Polar residues" evidence="4">
    <location>
        <begin position="235"/>
        <end position="248"/>
    </location>
</feature>
<name>A0AAU9NPA6_9ASTR</name>
<dbReference type="Proteomes" id="UP001157418">
    <property type="component" value="Unassembled WGS sequence"/>
</dbReference>
<dbReference type="AlphaFoldDB" id="A0AAU9NPA6"/>
<dbReference type="PANTHER" id="PTHR31602">
    <property type="entry name" value="GROWTH-REGULATING FACTOR 5"/>
    <property type="match status" value="1"/>
</dbReference>
<dbReference type="PROSITE" id="PS51667">
    <property type="entry name" value="WRC"/>
    <property type="match status" value="2"/>
</dbReference>
<keyword evidence="3" id="KW-0010">Activator</keyword>
<keyword evidence="3" id="KW-0805">Transcription regulation</keyword>
<evidence type="ECO:0000256" key="1">
    <source>
        <dbReference type="ARBA" id="ARBA00023242"/>
    </source>
</evidence>
<accession>A0AAU9NPA6</accession>
<feature type="domain" description="WRC" evidence="5">
    <location>
        <begin position="2"/>
        <end position="46"/>
    </location>
</feature>
<feature type="region of interest" description="Disordered" evidence="4">
    <location>
        <begin position="207"/>
        <end position="248"/>
    </location>
</feature>
<feature type="compositionally biased region" description="Low complexity" evidence="4">
    <location>
        <begin position="211"/>
        <end position="221"/>
    </location>
</feature>
<keyword evidence="7" id="KW-1185">Reference proteome</keyword>
<proteinExistence type="inferred from homology"/>
<keyword evidence="1 3" id="KW-0539">Nucleus</keyword>
<evidence type="ECO:0000313" key="7">
    <source>
        <dbReference type="Proteomes" id="UP001157418"/>
    </source>
</evidence>
<evidence type="ECO:0000259" key="5">
    <source>
        <dbReference type="PROSITE" id="PS51667"/>
    </source>
</evidence>
<evidence type="ECO:0000256" key="4">
    <source>
        <dbReference type="SAM" id="MobiDB-lite"/>
    </source>
</evidence>
<evidence type="ECO:0000256" key="2">
    <source>
        <dbReference type="PROSITE-ProRule" id="PRU01002"/>
    </source>
</evidence>
<dbReference type="Pfam" id="PF08879">
    <property type="entry name" value="WRC"/>
    <property type="match status" value="2"/>
</dbReference>
<dbReference type="PANTHER" id="PTHR31602:SF101">
    <property type="entry name" value="GROWTH-REGULATING FACTOR 7"/>
    <property type="match status" value="1"/>
</dbReference>
<comment type="caution">
    <text evidence="6">The sequence shown here is derived from an EMBL/GenBank/DDBJ whole genome shotgun (WGS) entry which is preliminary data.</text>
</comment>
<evidence type="ECO:0000313" key="6">
    <source>
        <dbReference type="EMBL" id="CAH1439539.1"/>
    </source>
</evidence>
<dbReference type="InterPro" id="IPR031137">
    <property type="entry name" value="GRF"/>
</dbReference>
<evidence type="ECO:0000256" key="3">
    <source>
        <dbReference type="RuleBase" id="RU367127"/>
    </source>
</evidence>
<gene>
    <name evidence="6" type="ORF">LVIROSA_LOCUS25730</name>
</gene>
<comment type="function">
    <text evidence="3">Transcription activator.</text>
</comment>
<dbReference type="GO" id="GO:0006351">
    <property type="term" value="P:DNA-templated transcription"/>
    <property type="evidence" value="ECO:0007669"/>
    <property type="project" value="UniProtKB-UniRule"/>
</dbReference>
<sequence length="248" mass="27771">MDLEPGRCRRTDGKKWRCRLAVLPDQKYCERHIHRGCLRSRKPVEDHMSKSTAKITVLPLKSTINLTKSDARKDKSVCIKNHNNSFKIKKRSREDDARVPLEFSFSPKSVLQNDNGKKKKHQLASFLFEDSLAQHSGNSSNNHNNHNLVVVPESARCRRTDGKNWRCTKSTLQGQKYCAQHMHRGVKKVQNHQNSNTSLSFSVGANYVQKGSSGNQSNESSNSDDDDDGSDPNGAANSSSSDATTISM</sequence>
<organism evidence="6 7">
    <name type="scientific">Lactuca virosa</name>
    <dbReference type="NCBI Taxonomy" id="75947"/>
    <lineage>
        <taxon>Eukaryota</taxon>
        <taxon>Viridiplantae</taxon>
        <taxon>Streptophyta</taxon>
        <taxon>Embryophyta</taxon>
        <taxon>Tracheophyta</taxon>
        <taxon>Spermatophyta</taxon>
        <taxon>Magnoliopsida</taxon>
        <taxon>eudicotyledons</taxon>
        <taxon>Gunneridae</taxon>
        <taxon>Pentapetalae</taxon>
        <taxon>asterids</taxon>
        <taxon>campanulids</taxon>
        <taxon>Asterales</taxon>
        <taxon>Asteraceae</taxon>
        <taxon>Cichorioideae</taxon>
        <taxon>Cichorieae</taxon>
        <taxon>Lactucinae</taxon>
        <taxon>Lactuca</taxon>
    </lineage>
</organism>